<protein>
    <submittedName>
        <fullName evidence="3">Metal ion ABC transporter, substrate-binding lipoprotein</fullName>
    </submittedName>
</protein>
<name>A0AA89I282_9LACO</name>
<comment type="caution">
    <text evidence="3">The sequence shown here is derived from an EMBL/GenBank/DDBJ whole genome shotgun (WGS) entry which is preliminary data.</text>
</comment>
<evidence type="ECO:0000256" key="1">
    <source>
        <dbReference type="SAM" id="MobiDB-lite"/>
    </source>
</evidence>
<keyword evidence="3" id="KW-0449">Lipoprotein</keyword>
<evidence type="ECO:0000313" key="3">
    <source>
        <dbReference type="EMBL" id="KRM24154.1"/>
    </source>
</evidence>
<dbReference type="AlphaFoldDB" id="A0AA89I282"/>
<evidence type="ECO:0000259" key="2">
    <source>
        <dbReference type="Pfam" id="PF14478"/>
    </source>
</evidence>
<organism evidence="3 4">
    <name type="scientific">Latilactobacillus graminis DSM 20719</name>
    <dbReference type="NCBI Taxonomy" id="1423752"/>
    <lineage>
        <taxon>Bacteria</taxon>
        <taxon>Bacillati</taxon>
        <taxon>Bacillota</taxon>
        <taxon>Bacilli</taxon>
        <taxon>Lactobacillales</taxon>
        <taxon>Lactobacillaceae</taxon>
        <taxon>Latilactobacillus</taxon>
    </lineage>
</organism>
<dbReference type="Pfam" id="PF14478">
    <property type="entry name" value="DUF4430"/>
    <property type="match status" value="1"/>
</dbReference>
<dbReference type="RefSeq" id="WP_057907546.1">
    <property type="nucleotide sequence ID" value="NZ_AYZB01000003.1"/>
</dbReference>
<evidence type="ECO:0000313" key="4">
    <source>
        <dbReference type="Proteomes" id="UP000050823"/>
    </source>
</evidence>
<dbReference type="InterPro" id="IPR027954">
    <property type="entry name" value="Transcobalamin-like_C"/>
</dbReference>
<feature type="region of interest" description="Disordered" evidence="1">
    <location>
        <begin position="36"/>
        <end position="157"/>
    </location>
</feature>
<feature type="compositionally biased region" description="Basic and acidic residues" evidence="1">
    <location>
        <begin position="86"/>
        <end position="111"/>
    </location>
</feature>
<gene>
    <name evidence="3" type="ORF">FC90_GL000630</name>
</gene>
<dbReference type="EMBL" id="AYZB01000003">
    <property type="protein sequence ID" value="KRM24154.1"/>
    <property type="molecule type" value="Genomic_DNA"/>
</dbReference>
<feature type="domain" description="Transcobalamin-like C-terminal" evidence="2">
    <location>
        <begin position="185"/>
        <end position="260"/>
    </location>
</feature>
<feature type="compositionally biased region" description="Basic residues" evidence="1">
    <location>
        <begin position="60"/>
        <end position="71"/>
    </location>
</feature>
<accession>A0AA89I282</accession>
<dbReference type="Proteomes" id="UP000050823">
    <property type="component" value="Unassembled WGS sequence"/>
</dbReference>
<reference evidence="3 4" key="1">
    <citation type="journal article" date="2015" name="Genome Announc.">
        <title>Expanding the biotechnology potential of lactobacilli through comparative genomics of 213 strains and associated genera.</title>
        <authorList>
            <person name="Sun Z."/>
            <person name="Harris H.M."/>
            <person name="McCann A."/>
            <person name="Guo C."/>
            <person name="Argimon S."/>
            <person name="Zhang W."/>
            <person name="Yang X."/>
            <person name="Jeffery I.B."/>
            <person name="Cooney J.C."/>
            <person name="Kagawa T.F."/>
            <person name="Liu W."/>
            <person name="Song Y."/>
            <person name="Salvetti E."/>
            <person name="Wrobel A."/>
            <person name="Rasinkangas P."/>
            <person name="Parkhill J."/>
            <person name="Rea M.C."/>
            <person name="O'Sullivan O."/>
            <person name="Ritari J."/>
            <person name="Douillard F.P."/>
            <person name="Paul Ross R."/>
            <person name="Yang R."/>
            <person name="Briner A.E."/>
            <person name="Felis G.E."/>
            <person name="de Vos W.M."/>
            <person name="Barrangou R."/>
            <person name="Klaenhammer T.R."/>
            <person name="Caufield P.W."/>
            <person name="Cui Y."/>
            <person name="Zhang H."/>
            <person name="O'Toole P.W."/>
        </authorList>
    </citation>
    <scope>NUCLEOTIDE SEQUENCE [LARGE SCALE GENOMIC DNA]</scope>
    <source>
        <strain evidence="3 4">DSM 20719</strain>
    </source>
</reference>
<feature type="compositionally biased region" description="Low complexity" evidence="1">
    <location>
        <begin position="133"/>
        <end position="142"/>
    </location>
</feature>
<proteinExistence type="predicted"/>
<sequence>MSKKRIITIVTSLLIICGIGYGAYASVSQGSETNQVAKANSSHSSKGDAKPTTVTLEGKTKKKANLTKAKQKKESAQSMSASHKASAKEVAAKKDKLKKSEAKKAEEKKTQADGQSDVVAAPVAEQAQGDQPAQNNQTANTNKPVESTPAPQPAVTKSVKLSIYGPISEGDQKWLNGDDVEIKDGDMVIDVLKRDLQSKGIALSYKGTGATVYVRGIKGLFEFDRGGQSGWLYRVNGVFPDHSCGNYPVKSGDVIDWMYTEDLGHDRNAPQG</sequence>
<dbReference type="Gene3D" id="2.170.130.30">
    <property type="match status" value="1"/>
</dbReference>